<sequence>MLWKDMYKNVSMSYLWIGPPLAWLCFDERSLLAPWAAFTIVTSFLLGTCLFDHRDAACRGVSSRLQHLYVVNMGVGLASLPLSILEIFDYTVRSSPSPWLCWEVLLWTLYFGVLTRECAGQAKKYLASNVANQALAGIPGACGMCGDALPPGSIQLGCNHYFHAVCIHGHVLYGCK</sequence>
<dbReference type="GO" id="GO:0036503">
    <property type="term" value="P:ERAD pathway"/>
    <property type="evidence" value="ECO:0007669"/>
    <property type="project" value="TreeGrafter"/>
</dbReference>
<evidence type="ECO:0000256" key="4">
    <source>
        <dbReference type="ARBA" id="ARBA00022989"/>
    </source>
</evidence>
<gene>
    <name evidence="7" type="ORF">CVIRNUC_004654</name>
</gene>
<evidence type="ECO:0000256" key="2">
    <source>
        <dbReference type="ARBA" id="ARBA00022692"/>
    </source>
</evidence>
<dbReference type="GO" id="GO:0061630">
    <property type="term" value="F:ubiquitin protein ligase activity"/>
    <property type="evidence" value="ECO:0007669"/>
    <property type="project" value="TreeGrafter"/>
</dbReference>
<evidence type="ECO:0000313" key="7">
    <source>
        <dbReference type="EMBL" id="CAK0778833.1"/>
    </source>
</evidence>
<evidence type="ECO:0000256" key="3">
    <source>
        <dbReference type="ARBA" id="ARBA00022723"/>
    </source>
</evidence>
<feature type="non-terminal residue" evidence="7">
    <location>
        <position position="176"/>
    </location>
</feature>
<feature type="transmembrane region" description="Helical" evidence="6">
    <location>
        <begin position="65"/>
        <end position="85"/>
    </location>
</feature>
<evidence type="ECO:0000313" key="8">
    <source>
        <dbReference type="Proteomes" id="UP001314263"/>
    </source>
</evidence>
<evidence type="ECO:0008006" key="9">
    <source>
        <dbReference type="Google" id="ProtNLM"/>
    </source>
</evidence>
<dbReference type="EMBL" id="CAUYUE010000005">
    <property type="protein sequence ID" value="CAK0778833.1"/>
    <property type="molecule type" value="Genomic_DNA"/>
</dbReference>
<evidence type="ECO:0000256" key="5">
    <source>
        <dbReference type="ARBA" id="ARBA00023136"/>
    </source>
</evidence>
<dbReference type="GO" id="GO:0046872">
    <property type="term" value="F:metal ion binding"/>
    <property type="evidence" value="ECO:0007669"/>
    <property type="project" value="UniProtKB-KW"/>
</dbReference>
<dbReference type="InterPro" id="IPR040176">
    <property type="entry name" value="RNF121/RNF175"/>
</dbReference>
<keyword evidence="5 6" id="KW-0472">Membrane</keyword>
<dbReference type="PANTHER" id="PTHR13407">
    <property type="entry name" value="RNF121 PROTEIN"/>
    <property type="match status" value="1"/>
</dbReference>
<accession>A0AAV1I336</accession>
<dbReference type="GO" id="GO:0000139">
    <property type="term" value="C:Golgi membrane"/>
    <property type="evidence" value="ECO:0007669"/>
    <property type="project" value="TreeGrafter"/>
</dbReference>
<keyword evidence="3" id="KW-0479">Metal-binding</keyword>
<keyword evidence="8" id="KW-1185">Reference proteome</keyword>
<reference evidence="7 8" key="1">
    <citation type="submission" date="2023-10" db="EMBL/GenBank/DDBJ databases">
        <authorList>
            <person name="Maclean D."/>
            <person name="Macfadyen A."/>
        </authorList>
    </citation>
    <scope>NUCLEOTIDE SEQUENCE [LARGE SCALE GENOMIC DNA]</scope>
</reference>
<proteinExistence type="predicted"/>
<dbReference type="AlphaFoldDB" id="A0AAV1I336"/>
<keyword evidence="4 6" id="KW-1133">Transmembrane helix</keyword>
<evidence type="ECO:0000256" key="1">
    <source>
        <dbReference type="ARBA" id="ARBA00004141"/>
    </source>
</evidence>
<feature type="transmembrane region" description="Helical" evidence="6">
    <location>
        <begin position="97"/>
        <end position="115"/>
    </location>
</feature>
<dbReference type="GO" id="GO:0005789">
    <property type="term" value="C:endoplasmic reticulum membrane"/>
    <property type="evidence" value="ECO:0007669"/>
    <property type="project" value="TreeGrafter"/>
</dbReference>
<organism evidence="7 8">
    <name type="scientific">Coccomyxa viridis</name>
    <dbReference type="NCBI Taxonomy" id="1274662"/>
    <lineage>
        <taxon>Eukaryota</taxon>
        <taxon>Viridiplantae</taxon>
        <taxon>Chlorophyta</taxon>
        <taxon>core chlorophytes</taxon>
        <taxon>Trebouxiophyceae</taxon>
        <taxon>Trebouxiophyceae incertae sedis</taxon>
        <taxon>Coccomyxaceae</taxon>
        <taxon>Coccomyxa</taxon>
    </lineage>
</organism>
<comment type="subcellular location">
    <subcellularLocation>
        <location evidence="1">Membrane</location>
        <topology evidence="1">Multi-pass membrane protein</topology>
    </subcellularLocation>
</comment>
<feature type="transmembrane region" description="Helical" evidence="6">
    <location>
        <begin position="32"/>
        <end position="53"/>
    </location>
</feature>
<protein>
    <recommendedName>
        <fullName evidence="9">RING-type domain-containing protein</fullName>
    </recommendedName>
</protein>
<keyword evidence="2 6" id="KW-0812">Transmembrane</keyword>
<comment type="caution">
    <text evidence="7">The sequence shown here is derived from an EMBL/GenBank/DDBJ whole genome shotgun (WGS) entry which is preliminary data.</text>
</comment>
<name>A0AAV1I336_9CHLO</name>
<dbReference type="PANTHER" id="PTHR13407:SF0">
    <property type="entry name" value="FI05221P"/>
    <property type="match status" value="1"/>
</dbReference>
<dbReference type="Proteomes" id="UP001314263">
    <property type="component" value="Unassembled WGS sequence"/>
</dbReference>
<evidence type="ECO:0000256" key="6">
    <source>
        <dbReference type="SAM" id="Phobius"/>
    </source>
</evidence>